<evidence type="ECO:0000313" key="7">
    <source>
        <dbReference type="Proteomes" id="UP000244336"/>
    </source>
</evidence>
<dbReference type="PROSITE" id="PS50896">
    <property type="entry name" value="LISH"/>
    <property type="match status" value="1"/>
</dbReference>
<keyword evidence="7" id="KW-1185">Reference proteome</keyword>
<dbReference type="AlphaFoldDB" id="A0A2T7C3U8"/>
<dbReference type="InterPro" id="IPR045183">
    <property type="entry name" value="Ebi-like"/>
</dbReference>
<feature type="compositionally biased region" description="Basic and acidic residues" evidence="5">
    <location>
        <begin position="27"/>
        <end position="36"/>
    </location>
</feature>
<dbReference type="Gramene" id="PUZ38011">
    <property type="protein sequence ID" value="PUZ38011"/>
    <property type="gene ID" value="GQ55_9G162900"/>
</dbReference>
<proteinExistence type="predicted"/>
<dbReference type="InterPro" id="IPR006594">
    <property type="entry name" value="LisH"/>
</dbReference>
<organism evidence="6 7">
    <name type="scientific">Panicum hallii var. hallii</name>
    <dbReference type="NCBI Taxonomy" id="1504633"/>
    <lineage>
        <taxon>Eukaryota</taxon>
        <taxon>Viridiplantae</taxon>
        <taxon>Streptophyta</taxon>
        <taxon>Embryophyta</taxon>
        <taxon>Tracheophyta</taxon>
        <taxon>Spermatophyta</taxon>
        <taxon>Magnoliopsida</taxon>
        <taxon>Liliopsida</taxon>
        <taxon>Poales</taxon>
        <taxon>Poaceae</taxon>
        <taxon>PACMAD clade</taxon>
        <taxon>Panicoideae</taxon>
        <taxon>Panicodae</taxon>
        <taxon>Paniceae</taxon>
        <taxon>Panicinae</taxon>
        <taxon>Panicum</taxon>
        <taxon>Panicum sect. Panicum</taxon>
    </lineage>
</organism>
<feature type="region of interest" description="Disordered" evidence="5">
    <location>
        <begin position="27"/>
        <end position="83"/>
    </location>
</feature>
<feature type="region of interest" description="Disordered" evidence="5">
    <location>
        <begin position="363"/>
        <end position="398"/>
    </location>
</feature>
<sequence>MWSHHTVPINKTSAGFAVRVRLRPDRRNAKISREPNPHAPLPLPLAPREGAGWLRAPAALPEPHEGGHALGRSPRRRPEPQRALARVASNDLCGGLCPPPCTPGSRAYVSDSKKGLASSGWSPMKRKGPETLTGTELNAAVYRYLQESGFVHTAFNFFYEADIGKGNIQGMIPQGALIRIVHKGLQYIEFEANSEIGSNDEHHFFDTLDLMTNELDELRKKITRSSECNSVKDDKEQRIDSVETDKAQCSAETTTVYRKKHMRETKAVQNSSPDETATIHRNHPMKHGKAQGIDSKEQNIRSAEIGRKTGSAEATAMHRKKLMRKMKAAQNSNPGETAKIHRTEPMKHAKVQRMDSKEQNIISAETTQETGSAETTTGQGLQQLSWIGKKPRLRKWKH</sequence>
<evidence type="ECO:0000313" key="6">
    <source>
        <dbReference type="EMBL" id="PUZ38011.1"/>
    </source>
</evidence>
<accession>A0A2T7C3U8</accession>
<feature type="region of interest" description="Disordered" evidence="5">
    <location>
        <begin position="263"/>
        <end position="298"/>
    </location>
</feature>
<evidence type="ECO:0000256" key="1">
    <source>
        <dbReference type="ARBA" id="ARBA00004123"/>
    </source>
</evidence>
<gene>
    <name evidence="6" type="ORF">GQ55_9G162900</name>
</gene>
<dbReference type="Gene3D" id="1.20.960.30">
    <property type="match status" value="1"/>
</dbReference>
<dbReference type="OrthoDB" id="1367865at2759"/>
<feature type="compositionally biased region" description="Basic residues" evidence="5">
    <location>
        <begin position="389"/>
        <end position="398"/>
    </location>
</feature>
<keyword evidence="3" id="KW-0677">Repeat</keyword>
<dbReference type="Pfam" id="PF08513">
    <property type="entry name" value="LisH"/>
    <property type="match status" value="1"/>
</dbReference>
<keyword evidence="4" id="KW-0539">Nucleus</keyword>
<evidence type="ECO:0000256" key="5">
    <source>
        <dbReference type="SAM" id="MobiDB-lite"/>
    </source>
</evidence>
<dbReference type="PANTHER" id="PTHR22846:SF55">
    <property type="entry name" value="LISH DOMAIN-CONTAINING PROTEIN"/>
    <property type="match status" value="1"/>
</dbReference>
<dbReference type="GO" id="GO:0000118">
    <property type="term" value="C:histone deacetylase complex"/>
    <property type="evidence" value="ECO:0007669"/>
    <property type="project" value="TreeGrafter"/>
</dbReference>
<protein>
    <submittedName>
        <fullName evidence="6">Uncharacterized protein</fullName>
    </submittedName>
</protein>
<evidence type="ECO:0000256" key="3">
    <source>
        <dbReference type="ARBA" id="ARBA00022737"/>
    </source>
</evidence>
<keyword evidence="2" id="KW-0853">WD repeat</keyword>
<reference evidence="6 7" key="1">
    <citation type="submission" date="2018-04" db="EMBL/GenBank/DDBJ databases">
        <title>WGS assembly of Panicum hallii var. hallii HAL2.</title>
        <authorList>
            <person name="Lovell J."/>
            <person name="Jenkins J."/>
            <person name="Lowry D."/>
            <person name="Mamidi S."/>
            <person name="Sreedasyam A."/>
            <person name="Weng X."/>
            <person name="Barry K."/>
            <person name="Bonette J."/>
            <person name="Campitelli B."/>
            <person name="Daum C."/>
            <person name="Gordon S."/>
            <person name="Gould B."/>
            <person name="Lipzen A."/>
            <person name="MacQueen A."/>
            <person name="Palacio-Mejia J."/>
            <person name="Plott C."/>
            <person name="Shakirov E."/>
            <person name="Shu S."/>
            <person name="Yoshinaga Y."/>
            <person name="Zane M."/>
            <person name="Rokhsar D."/>
            <person name="Grimwood J."/>
            <person name="Schmutz J."/>
            <person name="Juenger T."/>
        </authorList>
    </citation>
    <scope>NUCLEOTIDE SEQUENCE [LARGE SCALE GENOMIC DNA]</scope>
    <source>
        <strain evidence="7">cv. HAL2</strain>
    </source>
</reference>
<evidence type="ECO:0000256" key="2">
    <source>
        <dbReference type="ARBA" id="ARBA00022574"/>
    </source>
</evidence>
<feature type="compositionally biased region" description="Low complexity" evidence="5">
    <location>
        <begin position="363"/>
        <end position="380"/>
    </location>
</feature>
<name>A0A2T7C3U8_9POAL</name>
<dbReference type="PANTHER" id="PTHR22846">
    <property type="entry name" value="WD40 REPEAT PROTEIN"/>
    <property type="match status" value="1"/>
</dbReference>
<evidence type="ECO:0000256" key="4">
    <source>
        <dbReference type="ARBA" id="ARBA00023242"/>
    </source>
</evidence>
<feature type="compositionally biased region" description="Basic residues" evidence="5">
    <location>
        <begin position="280"/>
        <end position="289"/>
    </location>
</feature>
<dbReference type="EMBL" id="CM009757">
    <property type="protein sequence ID" value="PUZ38011.1"/>
    <property type="molecule type" value="Genomic_DNA"/>
</dbReference>
<dbReference type="STRING" id="1504633.A0A2T7C3U8"/>
<comment type="subcellular location">
    <subcellularLocation>
        <location evidence="1">Nucleus</location>
    </subcellularLocation>
</comment>
<dbReference type="GO" id="GO:0006357">
    <property type="term" value="P:regulation of transcription by RNA polymerase II"/>
    <property type="evidence" value="ECO:0007669"/>
    <property type="project" value="TreeGrafter"/>
</dbReference>
<dbReference type="GO" id="GO:0003714">
    <property type="term" value="F:transcription corepressor activity"/>
    <property type="evidence" value="ECO:0007669"/>
    <property type="project" value="InterPro"/>
</dbReference>
<dbReference type="Proteomes" id="UP000244336">
    <property type="component" value="Chromosome 9"/>
</dbReference>